<feature type="signal peptide" evidence="2">
    <location>
        <begin position="1"/>
        <end position="21"/>
    </location>
</feature>
<comment type="caution">
    <text evidence="3">The sequence shown here is derived from an EMBL/GenBank/DDBJ whole genome shotgun (WGS) entry which is preliminary data.</text>
</comment>
<evidence type="ECO:0000256" key="2">
    <source>
        <dbReference type="SAM" id="SignalP"/>
    </source>
</evidence>
<proteinExistence type="predicted"/>
<dbReference type="AlphaFoldDB" id="A0A2A9MMG8"/>
<organism evidence="3 4">
    <name type="scientific">Besnoitia besnoiti</name>
    <name type="common">Apicomplexan protozoan</name>
    <dbReference type="NCBI Taxonomy" id="94643"/>
    <lineage>
        <taxon>Eukaryota</taxon>
        <taxon>Sar</taxon>
        <taxon>Alveolata</taxon>
        <taxon>Apicomplexa</taxon>
        <taxon>Conoidasida</taxon>
        <taxon>Coccidia</taxon>
        <taxon>Eucoccidiorida</taxon>
        <taxon>Eimeriorina</taxon>
        <taxon>Sarcocystidae</taxon>
        <taxon>Besnoitia</taxon>
    </lineage>
</organism>
<feature type="transmembrane region" description="Helical" evidence="1">
    <location>
        <begin position="144"/>
        <end position="173"/>
    </location>
</feature>
<protein>
    <recommendedName>
        <fullName evidence="5">Transmembrane protein</fullName>
    </recommendedName>
</protein>
<feature type="chain" id="PRO_5012699129" description="Transmembrane protein" evidence="2">
    <location>
        <begin position="22"/>
        <end position="275"/>
    </location>
</feature>
<feature type="transmembrane region" description="Helical" evidence="1">
    <location>
        <begin position="113"/>
        <end position="137"/>
    </location>
</feature>
<reference evidence="3 4" key="1">
    <citation type="submission" date="2017-09" db="EMBL/GenBank/DDBJ databases">
        <title>Genome sequencing of Besnoitia besnoiti strain Bb-Ger1.</title>
        <authorList>
            <person name="Schares G."/>
            <person name="Venepally P."/>
            <person name="Lorenzi H.A."/>
        </authorList>
    </citation>
    <scope>NUCLEOTIDE SEQUENCE [LARGE SCALE GENOMIC DNA]</scope>
    <source>
        <strain evidence="3 4">Bb-Ger1</strain>
    </source>
</reference>
<keyword evidence="1" id="KW-0812">Transmembrane</keyword>
<keyword evidence="4" id="KW-1185">Reference proteome</keyword>
<evidence type="ECO:0000313" key="4">
    <source>
        <dbReference type="Proteomes" id="UP000224006"/>
    </source>
</evidence>
<sequence>MGVARTTLTALLLSAWVMIHAVFIANSPQEQLDEDRLLPLRIPSVFRMPWFRAFVETHMDVKLLRFSPEKKHASPSFWVSLARRGGTDTLSSSRSLSRSASEDDGEHSWLRPLAWLVTAMTMAELVTVSYLLWAILWKTLLRPLLLVLFVLALLLGAFYAVKGYFFVVAPALFQEEAPSVPASVVAVDAYLHKAAGALWGLQERALYLVDRFLAVLVTPSSVLEEQKAQAARGAASDAGTPLAALLEAARRTLYAALTGDPRTEAPSRSRADAEL</sequence>
<evidence type="ECO:0008006" key="5">
    <source>
        <dbReference type="Google" id="ProtNLM"/>
    </source>
</evidence>
<dbReference type="OrthoDB" id="345699at2759"/>
<evidence type="ECO:0000256" key="1">
    <source>
        <dbReference type="SAM" id="Phobius"/>
    </source>
</evidence>
<name>A0A2A9MMG8_BESBE</name>
<keyword evidence="2" id="KW-0732">Signal</keyword>
<gene>
    <name evidence="3" type="ORF">BESB_040790</name>
</gene>
<dbReference type="VEuPathDB" id="ToxoDB:BESB_040790"/>
<evidence type="ECO:0000313" key="3">
    <source>
        <dbReference type="EMBL" id="PFH37621.1"/>
    </source>
</evidence>
<dbReference type="EMBL" id="NWUJ01000002">
    <property type="protein sequence ID" value="PFH37621.1"/>
    <property type="molecule type" value="Genomic_DNA"/>
</dbReference>
<dbReference type="RefSeq" id="XP_029221630.1">
    <property type="nucleotide sequence ID" value="XM_029362665.1"/>
</dbReference>
<dbReference type="GeneID" id="40309060"/>
<accession>A0A2A9MMG8</accession>
<dbReference type="KEGG" id="bbes:BESB_040790"/>
<keyword evidence="1" id="KW-0472">Membrane</keyword>
<keyword evidence="1" id="KW-1133">Transmembrane helix</keyword>
<dbReference type="Proteomes" id="UP000224006">
    <property type="component" value="Chromosome II"/>
</dbReference>